<name>A0A6C0JLD5_9ZZZZ</name>
<feature type="domain" description="Minor capsid protein P9 transmembrane helices" evidence="1">
    <location>
        <begin position="5"/>
        <end position="69"/>
    </location>
</feature>
<reference evidence="2" key="1">
    <citation type="journal article" date="2020" name="Nature">
        <title>Giant virus diversity and host interactions through global metagenomics.</title>
        <authorList>
            <person name="Schulz F."/>
            <person name="Roux S."/>
            <person name="Paez-Espino D."/>
            <person name="Jungbluth S."/>
            <person name="Walsh D.A."/>
            <person name="Denef V.J."/>
            <person name="McMahon K.D."/>
            <person name="Konstantinidis K.T."/>
            <person name="Eloe-Fadrosh E.A."/>
            <person name="Kyrpides N.C."/>
            <person name="Woyke T."/>
        </authorList>
    </citation>
    <scope>NUCLEOTIDE SEQUENCE</scope>
    <source>
        <strain evidence="2">GVMAG-M-3300027708-51</strain>
    </source>
</reference>
<sequence>MSEPFWIADPSVLFRQDTWLAFVPTPNMTVDQSLNAVVRFVTYLSALLFLCSMDFRYILYIPVTMLITVALHKWFPVAKEMFRGSPYVSSYVGKDTTQPTVDNPFMNPTLVDINENPNKPPPADITSREVRDKVNASFAQTSNLYMDTSDVYANMRSEINFHSVPIDDHAGLLKFMKGGKESDKILNEGYVPAKGTLVTPSDADLYSQLHPGETKMTQAAWNAM</sequence>
<evidence type="ECO:0000259" key="1">
    <source>
        <dbReference type="Pfam" id="PF19066"/>
    </source>
</evidence>
<dbReference type="InterPro" id="IPR043915">
    <property type="entry name" value="P9_TM"/>
</dbReference>
<evidence type="ECO:0000313" key="2">
    <source>
        <dbReference type="EMBL" id="QHU04454.1"/>
    </source>
</evidence>
<dbReference type="EMBL" id="MN740401">
    <property type="protein sequence ID" value="QHU04454.1"/>
    <property type="molecule type" value="Genomic_DNA"/>
</dbReference>
<proteinExistence type="predicted"/>
<accession>A0A6C0JLD5</accession>
<organism evidence="2">
    <name type="scientific">viral metagenome</name>
    <dbReference type="NCBI Taxonomy" id="1070528"/>
    <lineage>
        <taxon>unclassified sequences</taxon>
        <taxon>metagenomes</taxon>
        <taxon>organismal metagenomes</taxon>
    </lineage>
</organism>
<protein>
    <recommendedName>
        <fullName evidence="1">Minor capsid protein P9 transmembrane helices domain-containing protein</fullName>
    </recommendedName>
</protein>
<dbReference type="Pfam" id="PF19066">
    <property type="entry name" value="P9_TM"/>
    <property type="match status" value="1"/>
</dbReference>
<dbReference type="AlphaFoldDB" id="A0A6C0JLD5"/>